<dbReference type="GO" id="GO:0016787">
    <property type="term" value="F:hydrolase activity"/>
    <property type="evidence" value="ECO:0007669"/>
    <property type="project" value="UniProtKB-KW"/>
</dbReference>
<dbReference type="InterPro" id="IPR012337">
    <property type="entry name" value="RNaseH-like_sf"/>
</dbReference>
<protein>
    <submittedName>
        <fullName evidence="6">Unannotated protein</fullName>
    </submittedName>
</protein>
<evidence type="ECO:0000259" key="5">
    <source>
        <dbReference type="SMART" id="SM00732"/>
    </source>
</evidence>
<dbReference type="GO" id="GO:0004518">
    <property type="term" value="F:nuclease activity"/>
    <property type="evidence" value="ECO:0007669"/>
    <property type="project" value="UniProtKB-KW"/>
</dbReference>
<accession>A0A6J6T4B2</accession>
<evidence type="ECO:0000256" key="1">
    <source>
        <dbReference type="ARBA" id="ARBA00022490"/>
    </source>
</evidence>
<dbReference type="NCBIfam" id="TIGR00250">
    <property type="entry name" value="RNAse_H_YqgF"/>
    <property type="match status" value="1"/>
</dbReference>
<dbReference type="Gene3D" id="3.30.420.140">
    <property type="entry name" value="YqgF/RNase H-like domain"/>
    <property type="match status" value="1"/>
</dbReference>
<evidence type="ECO:0000313" key="6">
    <source>
        <dbReference type="EMBL" id="CAB4741717.1"/>
    </source>
</evidence>
<evidence type="ECO:0000256" key="4">
    <source>
        <dbReference type="ARBA" id="ARBA00022801"/>
    </source>
</evidence>
<dbReference type="CDD" id="cd16964">
    <property type="entry name" value="YqgF"/>
    <property type="match status" value="1"/>
</dbReference>
<keyword evidence="1" id="KW-0963">Cytoplasm</keyword>
<dbReference type="SMART" id="SM00732">
    <property type="entry name" value="YqgFc"/>
    <property type="match status" value="1"/>
</dbReference>
<dbReference type="HAMAP" id="MF_00651">
    <property type="entry name" value="Nuclease_YqgF"/>
    <property type="match status" value="1"/>
</dbReference>
<gene>
    <name evidence="6" type="ORF">UFOPK2809_00389</name>
</gene>
<sequence>MTGVYVACDVGSVRIGVARSDRDGILAFPLDAIAAGPGAIAELGVLIAEYEAVGVIIGLPLNMDGTTGSAAQSAEAWAEQLAASVSVPIELLDERLTTVQAQRGLHDAGRTVRSSRAVIDSASAVVLLQSYLDKARKASSEHTQ</sequence>
<dbReference type="GO" id="GO:0005829">
    <property type="term" value="C:cytosol"/>
    <property type="evidence" value="ECO:0007669"/>
    <property type="project" value="TreeGrafter"/>
</dbReference>
<organism evidence="6">
    <name type="scientific">freshwater metagenome</name>
    <dbReference type="NCBI Taxonomy" id="449393"/>
    <lineage>
        <taxon>unclassified sequences</taxon>
        <taxon>metagenomes</taxon>
        <taxon>ecological metagenomes</taxon>
    </lineage>
</organism>
<dbReference type="EMBL" id="CAEZZA010000036">
    <property type="protein sequence ID" value="CAB4741717.1"/>
    <property type="molecule type" value="Genomic_DNA"/>
</dbReference>
<proteinExistence type="inferred from homology"/>
<dbReference type="Pfam" id="PF03652">
    <property type="entry name" value="RuvX"/>
    <property type="match status" value="1"/>
</dbReference>
<name>A0A6J6T4B2_9ZZZZ</name>
<dbReference type="AlphaFoldDB" id="A0A6J6T4B2"/>
<dbReference type="InterPro" id="IPR037027">
    <property type="entry name" value="YqgF/RNaseH-like_dom_sf"/>
</dbReference>
<keyword evidence="3" id="KW-0540">Nuclease</keyword>
<dbReference type="InterPro" id="IPR005227">
    <property type="entry name" value="YqgF"/>
</dbReference>
<dbReference type="SUPFAM" id="SSF53098">
    <property type="entry name" value="Ribonuclease H-like"/>
    <property type="match status" value="1"/>
</dbReference>
<evidence type="ECO:0000256" key="2">
    <source>
        <dbReference type="ARBA" id="ARBA00022517"/>
    </source>
</evidence>
<feature type="domain" description="YqgF/RNase H-like" evidence="5">
    <location>
        <begin position="3"/>
        <end position="101"/>
    </location>
</feature>
<dbReference type="GO" id="GO:0000967">
    <property type="term" value="P:rRNA 5'-end processing"/>
    <property type="evidence" value="ECO:0007669"/>
    <property type="project" value="TreeGrafter"/>
</dbReference>
<dbReference type="PANTHER" id="PTHR33317">
    <property type="entry name" value="POLYNUCLEOTIDYL TRANSFERASE, RIBONUCLEASE H-LIKE SUPERFAMILY PROTEIN"/>
    <property type="match status" value="1"/>
</dbReference>
<keyword evidence="2" id="KW-0690">Ribosome biogenesis</keyword>
<keyword evidence="4" id="KW-0378">Hydrolase</keyword>
<dbReference type="PANTHER" id="PTHR33317:SF4">
    <property type="entry name" value="POLYNUCLEOTIDYL TRANSFERASE, RIBONUCLEASE H-LIKE SUPERFAMILY PROTEIN"/>
    <property type="match status" value="1"/>
</dbReference>
<dbReference type="InterPro" id="IPR006641">
    <property type="entry name" value="YqgF/RNaseH-like_dom"/>
</dbReference>
<evidence type="ECO:0000256" key="3">
    <source>
        <dbReference type="ARBA" id="ARBA00022722"/>
    </source>
</evidence>
<reference evidence="6" key="1">
    <citation type="submission" date="2020-05" db="EMBL/GenBank/DDBJ databases">
        <authorList>
            <person name="Chiriac C."/>
            <person name="Salcher M."/>
            <person name="Ghai R."/>
            <person name="Kavagutti S V."/>
        </authorList>
    </citation>
    <scope>NUCLEOTIDE SEQUENCE</scope>
</reference>